<dbReference type="InterPro" id="IPR012676">
    <property type="entry name" value="TGS-like"/>
</dbReference>
<dbReference type="InterPro" id="IPR041706">
    <property type="entry name" value="YchF_N"/>
</dbReference>
<evidence type="ECO:0000256" key="3">
    <source>
        <dbReference type="HAMAP-Rule" id="MF_03167"/>
    </source>
</evidence>
<dbReference type="HAMAP" id="MF_00944">
    <property type="entry name" value="YchF_OLA1_ATPase"/>
    <property type="match status" value="1"/>
</dbReference>
<feature type="binding site" evidence="3">
    <location>
        <begin position="31"/>
        <end position="36"/>
    </location>
    <ligand>
        <name>ATP</name>
        <dbReference type="ChEBI" id="CHEBI:30616"/>
    </ligand>
</feature>
<dbReference type="CDD" id="cd04867">
    <property type="entry name" value="TGS_YchF_OLA1"/>
    <property type="match status" value="1"/>
</dbReference>
<dbReference type="InterPro" id="IPR031167">
    <property type="entry name" value="G_OBG"/>
</dbReference>
<dbReference type="InterPro" id="IPR012675">
    <property type="entry name" value="Beta-grasp_dom_sf"/>
</dbReference>
<evidence type="ECO:0000313" key="5">
    <source>
        <dbReference type="EMBL" id="CAK9438407.1"/>
    </source>
</evidence>
<name>A0ABP0ZM10_9ASCO</name>
<dbReference type="PRINTS" id="PR00326">
    <property type="entry name" value="GTP1OBG"/>
</dbReference>
<feature type="domain" description="OBG-type G" evidence="4">
    <location>
        <begin position="22"/>
        <end position="285"/>
    </location>
</feature>
<keyword evidence="1 3" id="KW-0547">Nucleotide-binding</keyword>
<evidence type="ECO:0000256" key="2">
    <source>
        <dbReference type="ARBA" id="ARBA00022840"/>
    </source>
</evidence>
<comment type="subcellular location">
    <subcellularLocation>
        <location evidence="3">Cytoplasm</location>
    </subcellularLocation>
</comment>
<dbReference type="InterPro" id="IPR023192">
    <property type="entry name" value="TGS-like_dom_sf"/>
</dbReference>
<dbReference type="PANTHER" id="PTHR23305:SF11">
    <property type="entry name" value="OBG-LIKE ATPASE 1"/>
    <property type="match status" value="1"/>
</dbReference>
<comment type="subunit">
    <text evidence="3">Monomer.</text>
</comment>
<dbReference type="PANTHER" id="PTHR23305">
    <property type="entry name" value="OBG GTPASE FAMILY"/>
    <property type="match status" value="1"/>
</dbReference>
<dbReference type="Pfam" id="PF01926">
    <property type="entry name" value="MMR_HSR1"/>
    <property type="match status" value="1"/>
</dbReference>
<evidence type="ECO:0000313" key="6">
    <source>
        <dbReference type="Proteomes" id="UP001497383"/>
    </source>
</evidence>
<dbReference type="InterPro" id="IPR004396">
    <property type="entry name" value="ATPase_YchF/OLA1"/>
</dbReference>
<dbReference type="NCBIfam" id="TIGR00092">
    <property type="entry name" value="redox-regulated ATPase YchF"/>
    <property type="match status" value="1"/>
</dbReference>
<dbReference type="Pfam" id="PF06071">
    <property type="entry name" value="YchF-GTPase_C"/>
    <property type="match status" value="1"/>
</dbReference>
<evidence type="ECO:0000259" key="4">
    <source>
        <dbReference type="PROSITE" id="PS51710"/>
    </source>
</evidence>
<dbReference type="InterPro" id="IPR027417">
    <property type="entry name" value="P-loop_NTPase"/>
</dbReference>
<evidence type="ECO:0000256" key="1">
    <source>
        <dbReference type="ARBA" id="ARBA00022741"/>
    </source>
</evidence>
<keyword evidence="6" id="KW-1185">Reference proteome</keyword>
<sequence length="396" mass="44203">MPPKKKGAQEKPILLGRPGNNLKSGIVGLANVGKSTFFQAVTRSPLGNPANYPFATIEPEEARVIVPSERFDKLCELYKPKSEVPAFLTVYDIAGLTKGAHSGEGLGNNFLANIRAVDAIFQMTRAFDDADIIHINDEVNPVADLEIVRDELRLKDIEFATKYLEGIEKITKRGGQSLEVKQKKEEAELVKRIIQLLEDGKRIANQTWTSKEVDAINQMLLLTAKPVIYLINLSEKDYIRKKNKHLLKIKEWVDANSPGDLIVPVSVSLEEKLAGMGSDEEREAYCKEIGAQSALPKIIVAMRQKLDLISFFTGGPDEVREWTIRKWYTAPQAAGTIHTDLERTFILAQVIKYDDLVEYGDENSVKAAGKLLQKGKDYYVEDGDIIYVKAAEGKAR</sequence>
<dbReference type="Gene3D" id="3.40.50.300">
    <property type="entry name" value="P-loop containing nucleotide triphosphate hydrolases"/>
    <property type="match status" value="1"/>
</dbReference>
<dbReference type="InterPro" id="IPR013029">
    <property type="entry name" value="YchF_C"/>
</dbReference>
<protein>
    <recommendedName>
        <fullName evidence="3">Obg-like ATPase 1</fullName>
    </recommendedName>
</protein>
<keyword evidence="2 3" id="KW-0067">ATP-binding</keyword>
<comment type="function">
    <text evidence="3">Hydrolyzes ATP, and can also hydrolyze GTP with lower efficiency. Has lower affinity for GTP.</text>
</comment>
<dbReference type="GeneID" id="92207827"/>
<dbReference type="CDD" id="cd01900">
    <property type="entry name" value="YchF"/>
    <property type="match status" value="1"/>
</dbReference>
<dbReference type="Proteomes" id="UP001497383">
    <property type="component" value="Chromosome 3"/>
</dbReference>
<feature type="binding site" evidence="3">
    <location>
        <position position="233"/>
    </location>
    <ligand>
        <name>ATP</name>
        <dbReference type="ChEBI" id="CHEBI:30616"/>
    </ligand>
</feature>
<dbReference type="PIRSF" id="PIRSF006641">
    <property type="entry name" value="CHP00092"/>
    <property type="match status" value="1"/>
</dbReference>
<dbReference type="PROSITE" id="PS51710">
    <property type="entry name" value="G_OBG"/>
    <property type="match status" value="1"/>
</dbReference>
<accession>A0ABP0ZM10</accession>
<dbReference type="SUPFAM" id="SSF52540">
    <property type="entry name" value="P-loop containing nucleoside triphosphate hydrolases"/>
    <property type="match status" value="1"/>
</dbReference>
<dbReference type="InterPro" id="IPR006073">
    <property type="entry name" value="GTP-bd"/>
</dbReference>
<dbReference type="RefSeq" id="XP_066829569.1">
    <property type="nucleotide sequence ID" value="XM_066972652.1"/>
</dbReference>
<dbReference type="EMBL" id="OZ022407">
    <property type="protein sequence ID" value="CAK9438407.1"/>
    <property type="molecule type" value="Genomic_DNA"/>
</dbReference>
<gene>
    <name evidence="3" type="primary">OLA1</name>
    <name evidence="5" type="ORF">LODBEIA_P26310</name>
</gene>
<dbReference type="Gene3D" id="3.10.20.30">
    <property type="match status" value="1"/>
</dbReference>
<proteinExistence type="inferred from homology"/>
<reference evidence="5 6" key="1">
    <citation type="submission" date="2024-03" db="EMBL/GenBank/DDBJ databases">
        <authorList>
            <person name="Brejova B."/>
        </authorList>
    </citation>
    <scope>NUCLEOTIDE SEQUENCE [LARGE SCALE GENOMIC DNA]</scope>
    <source>
        <strain evidence="5 6">CBS 14171</strain>
    </source>
</reference>
<organism evidence="5 6">
    <name type="scientific">Lodderomyces beijingensis</name>
    <dbReference type="NCBI Taxonomy" id="1775926"/>
    <lineage>
        <taxon>Eukaryota</taxon>
        <taxon>Fungi</taxon>
        <taxon>Dikarya</taxon>
        <taxon>Ascomycota</taxon>
        <taxon>Saccharomycotina</taxon>
        <taxon>Pichiomycetes</taxon>
        <taxon>Debaryomycetaceae</taxon>
        <taxon>Candida/Lodderomyces clade</taxon>
        <taxon>Lodderomyces</taxon>
    </lineage>
</organism>
<comment type="similarity">
    <text evidence="3">Belongs to the TRAFAC class OBG-HflX-like GTPase superfamily. OBG GTPase family. YchF/OLA1 subfamily.</text>
</comment>
<keyword evidence="3" id="KW-0378">Hydrolase</keyword>
<keyword evidence="3" id="KW-0963">Cytoplasm</keyword>
<dbReference type="Gene3D" id="1.10.150.300">
    <property type="entry name" value="TGS-like domain"/>
    <property type="match status" value="1"/>
</dbReference>
<dbReference type="SUPFAM" id="SSF81271">
    <property type="entry name" value="TGS-like"/>
    <property type="match status" value="1"/>
</dbReference>